<organism evidence="3 4">
    <name type="scientific">Arachis hypogaea</name>
    <name type="common">Peanut</name>
    <dbReference type="NCBI Taxonomy" id="3818"/>
    <lineage>
        <taxon>Eukaryota</taxon>
        <taxon>Viridiplantae</taxon>
        <taxon>Streptophyta</taxon>
        <taxon>Embryophyta</taxon>
        <taxon>Tracheophyta</taxon>
        <taxon>Spermatophyta</taxon>
        <taxon>Magnoliopsida</taxon>
        <taxon>eudicotyledons</taxon>
        <taxon>Gunneridae</taxon>
        <taxon>Pentapetalae</taxon>
        <taxon>rosids</taxon>
        <taxon>fabids</taxon>
        <taxon>Fabales</taxon>
        <taxon>Fabaceae</taxon>
        <taxon>Papilionoideae</taxon>
        <taxon>50 kb inversion clade</taxon>
        <taxon>dalbergioids sensu lato</taxon>
        <taxon>Dalbergieae</taxon>
        <taxon>Pterocarpus clade</taxon>
        <taxon>Arachis</taxon>
    </lineage>
</organism>
<dbReference type="CDD" id="cd06222">
    <property type="entry name" value="RNase_H_like"/>
    <property type="match status" value="1"/>
</dbReference>
<dbReference type="GO" id="GO:0003676">
    <property type="term" value="F:nucleic acid binding"/>
    <property type="evidence" value="ECO:0007669"/>
    <property type="project" value="InterPro"/>
</dbReference>
<dbReference type="SUPFAM" id="SSF53098">
    <property type="entry name" value="Ribonuclease H-like"/>
    <property type="match status" value="1"/>
</dbReference>
<evidence type="ECO:0000256" key="1">
    <source>
        <dbReference type="SAM" id="MobiDB-lite"/>
    </source>
</evidence>
<dbReference type="GO" id="GO:0004523">
    <property type="term" value="F:RNA-DNA hybrid ribonuclease activity"/>
    <property type="evidence" value="ECO:0007669"/>
    <property type="project" value="InterPro"/>
</dbReference>
<feature type="domain" description="RNase H type-1" evidence="2">
    <location>
        <begin position="144"/>
        <end position="244"/>
    </location>
</feature>
<dbReference type="InterPro" id="IPR036397">
    <property type="entry name" value="RNaseH_sf"/>
</dbReference>
<gene>
    <name evidence="3" type="ORF">Ahy_B06g086054</name>
</gene>
<dbReference type="InterPro" id="IPR002156">
    <property type="entry name" value="RNaseH_domain"/>
</dbReference>
<dbReference type="PANTHER" id="PTHR47074:SF11">
    <property type="entry name" value="REVERSE TRANSCRIPTASE-LIKE PROTEIN"/>
    <property type="match status" value="1"/>
</dbReference>
<dbReference type="Pfam" id="PF13456">
    <property type="entry name" value="RVT_3"/>
    <property type="match status" value="1"/>
</dbReference>
<protein>
    <recommendedName>
        <fullName evidence="2">RNase H type-1 domain-containing protein</fullName>
    </recommendedName>
</protein>
<dbReference type="InterPro" id="IPR044730">
    <property type="entry name" value="RNase_H-like_dom_plant"/>
</dbReference>
<keyword evidence="4" id="KW-1185">Reference proteome</keyword>
<name>A0A444YWL5_ARAHY</name>
<evidence type="ECO:0000313" key="4">
    <source>
        <dbReference type="Proteomes" id="UP000289738"/>
    </source>
</evidence>
<dbReference type="Proteomes" id="UP000289738">
    <property type="component" value="Chromosome B06"/>
</dbReference>
<feature type="region of interest" description="Disordered" evidence="1">
    <location>
        <begin position="409"/>
        <end position="452"/>
    </location>
</feature>
<sequence length="452" mass="50336">MASDPICQICLKSSEIVEHALLLCDWPRATWFGAECQWIPTKETVTSIGNWMVECIKKLRAGGGGDQERRISKLGFLMWEIWKTRNNKIFQQQQVNPRWTICRAIALEATYWKLAEKQQTQKIEVNRSKTNLLNWKPPPENWLKANGRIILGFSGKIQAKSSIIAEAQAIRQALIIVNNLQIGRTLIESDNLKLVQAIKSNTALGEALAIIQDIHILMESLPEKGITWTPRNGNRLAHAVAKAAESDTLQANWSIKPPVDIQSIITREAQIRSAAIQDDSSGAAGFRILGKGESGSERAFLAPNSCREEAGTDQCKTAREGNGGKARELLRVKVVGEPVVILNAVAPASCIDRQLGAEKILHKFILRQTKQERLEPKFKAGKAGFIQILKDLRQKIACNPRRGCYRVGAAGSRGRGGPGRTQRRRLRRATDAMSRRRLRREFGEGSSHCSES</sequence>
<dbReference type="InterPro" id="IPR012337">
    <property type="entry name" value="RNaseH-like_sf"/>
</dbReference>
<comment type="caution">
    <text evidence="3">The sequence shown here is derived from an EMBL/GenBank/DDBJ whole genome shotgun (WGS) entry which is preliminary data.</text>
</comment>
<dbReference type="Gene3D" id="3.30.420.10">
    <property type="entry name" value="Ribonuclease H-like superfamily/Ribonuclease H"/>
    <property type="match status" value="1"/>
</dbReference>
<dbReference type="STRING" id="3818.A0A444YWL5"/>
<dbReference type="InterPro" id="IPR052929">
    <property type="entry name" value="RNase_H-like_EbsB-rel"/>
</dbReference>
<reference evidence="3 4" key="1">
    <citation type="submission" date="2019-01" db="EMBL/GenBank/DDBJ databases">
        <title>Sequencing of cultivated peanut Arachis hypogaea provides insights into genome evolution and oil improvement.</title>
        <authorList>
            <person name="Chen X."/>
        </authorList>
    </citation>
    <scope>NUCLEOTIDE SEQUENCE [LARGE SCALE GENOMIC DNA]</scope>
    <source>
        <strain evidence="4">cv. Fuhuasheng</strain>
        <tissue evidence="3">Leaves</tissue>
    </source>
</reference>
<evidence type="ECO:0000259" key="2">
    <source>
        <dbReference type="Pfam" id="PF13456"/>
    </source>
</evidence>
<dbReference type="EMBL" id="SDMP01000016">
    <property type="protein sequence ID" value="RYR06303.1"/>
    <property type="molecule type" value="Genomic_DNA"/>
</dbReference>
<accession>A0A444YWL5</accession>
<proteinExistence type="predicted"/>
<evidence type="ECO:0000313" key="3">
    <source>
        <dbReference type="EMBL" id="RYR06303.1"/>
    </source>
</evidence>
<dbReference type="PANTHER" id="PTHR47074">
    <property type="entry name" value="BNAC02G40300D PROTEIN"/>
    <property type="match status" value="1"/>
</dbReference>
<dbReference type="AlphaFoldDB" id="A0A444YWL5"/>